<dbReference type="OrthoDB" id="6200253at2759"/>
<feature type="region of interest" description="Disordered" evidence="1">
    <location>
        <begin position="126"/>
        <end position="154"/>
    </location>
</feature>
<keyword evidence="3" id="KW-1185">Reference proteome</keyword>
<name>A0A8B6G0P0_MYTGA</name>
<sequence length="175" mass="19333">MHSQNSIVDSCKIDGLIVRAYDSDMKITLPSTFARDILPAKRAHIPTGDMARRWPQLEKIASQLMPVSDCEFGLLIETGTPTDQQTHTVVTDETETGTPTDQQTHTVVTDETETALLIKTHTVVTDETETGTPTDQQTHTVVTDETETGTPTDQQTHTVVTDELLNNIVGYIVHY</sequence>
<reference evidence="2" key="1">
    <citation type="submission" date="2018-11" db="EMBL/GenBank/DDBJ databases">
        <authorList>
            <person name="Alioto T."/>
            <person name="Alioto T."/>
        </authorList>
    </citation>
    <scope>NUCLEOTIDE SEQUENCE</scope>
</reference>
<dbReference type="AlphaFoldDB" id="A0A8B6G0P0"/>
<protein>
    <submittedName>
        <fullName evidence="2">Uncharacterized protein</fullName>
    </submittedName>
</protein>
<gene>
    <name evidence="2" type="ORF">MGAL_10B072810</name>
</gene>
<accession>A0A8B6G0P0</accession>
<comment type="caution">
    <text evidence="2">The sequence shown here is derived from an EMBL/GenBank/DDBJ whole genome shotgun (WGS) entry which is preliminary data.</text>
</comment>
<organism evidence="2 3">
    <name type="scientific">Mytilus galloprovincialis</name>
    <name type="common">Mediterranean mussel</name>
    <dbReference type="NCBI Taxonomy" id="29158"/>
    <lineage>
        <taxon>Eukaryota</taxon>
        <taxon>Metazoa</taxon>
        <taxon>Spiralia</taxon>
        <taxon>Lophotrochozoa</taxon>
        <taxon>Mollusca</taxon>
        <taxon>Bivalvia</taxon>
        <taxon>Autobranchia</taxon>
        <taxon>Pteriomorphia</taxon>
        <taxon>Mytilida</taxon>
        <taxon>Mytiloidea</taxon>
        <taxon>Mytilidae</taxon>
        <taxon>Mytilinae</taxon>
        <taxon>Mytilus</taxon>
    </lineage>
</organism>
<dbReference type="Proteomes" id="UP000596742">
    <property type="component" value="Unassembled WGS sequence"/>
</dbReference>
<evidence type="ECO:0000256" key="1">
    <source>
        <dbReference type="SAM" id="MobiDB-lite"/>
    </source>
</evidence>
<proteinExistence type="predicted"/>
<evidence type="ECO:0000313" key="2">
    <source>
        <dbReference type="EMBL" id="VDI57058.1"/>
    </source>
</evidence>
<dbReference type="EMBL" id="UYJE01007686">
    <property type="protein sequence ID" value="VDI57058.1"/>
    <property type="molecule type" value="Genomic_DNA"/>
</dbReference>
<evidence type="ECO:0000313" key="3">
    <source>
        <dbReference type="Proteomes" id="UP000596742"/>
    </source>
</evidence>